<dbReference type="AlphaFoldDB" id="A0A9K3PVI0"/>
<dbReference type="InterPro" id="IPR004827">
    <property type="entry name" value="bZIP"/>
</dbReference>
<evidence type="ECO:0000259" key="2">
    <source>
        <dbReference type="PROSITE" id="PS50217"/>
    </source>
</evidence>
<reference evidence="3" key="2">
    <citation type="submission" date="2021-04" db="EMBL/GenBank/DDBJ databases">
        <authorList>
            <person name="Podell S."/>
        </authorList>
    </citation>
    <scope>NUCLEOTIDE SEQUENCE</scope>
    <source>
        <strain evidence="3">Hildebrandi</strain>
    </source>
</reference>
<dbReference type="Pfam" id="PF00170">
    <property type="entry name" value="bZIP_1"/>
    <property type="match status" value="1"/>
</dbReference>
<gene>
    <name evidence="3" type="ORF">IV203_036190</name>
</gene>
<dbReference type="EMBL" id="JAGRRH010000013">
    <property type="protein sequence ID" value="KAG7361090.1"/>
    <property type="molecule type" value="Genomic_DNA"/>
</dbReference>
<feature type="domain" description="BZIP" evidence="2">
    <location>
        <begin position="123"/>
        <end position="172"/>
    </location>
</feature>
<keyword evidence="1" id="KW-0175">Coiled coil</keyword>
<dbReference type="PROSITE" id="PS50217">
    <property type="entry name" value="BZIP"/>
    <property type="match status" value="1"/>
</dbReference>
<dbReference type="OrthoDB" id="49471at2759"/>
<organism evidence="3 4">
    <name type="scientific">Nitzschia inconspicua</name>
    <dbReference type="NCBI Taxonomy" id="303405"/>
    <lineage>
        <taxon>Eukaryota</taxon>
        <taxon>Sar</taxon>
        <taxon>Stramenopiles</taxon>
        <taxon>Ochrophyta</taxon>
        <taxon>Bacillariophyta</taxon>
        <taxon>Bacillariophyceae</taxon>
        <taxon>Bacillariophycidae</taxon>
        <taxon>Bacillariales</taxon>
        <taxon>Bacillariaceae</taxon>
        <taxon>Nitzschia</taxon>
    </lineage>
</organism>
<evidence type="ECO:0000313" key="3">
    <source>
        <dbReference type="EMBL" id="KAG7361090.1"/>
    </source>
</evidence>
<dbReference type="SMART" id="SM00338">
    <property type="entry name" value="BRLZ"/>
    <property type="match status" value="1"/>
</dbReference>
<dbReference type="CDD" id="cd14686">
    <property type="entry name" value="bZIP"/>
    <property type="match status" value="1"/>
</dbReference>
<sequence>MSTVVAVSVPALQPEHVDTSAARKRRREILASQRQTMEASMTACPAVLATPVSSDDEATLAPVRKCRRVSDFDDVLSVVPSVVVSAPVAIDRSVGSKKSSCKKPQMKYDPDVPMTKEEAAVWRREQRRKRNRESAALSRQRQRDRIADLEVEVADWKLKVDSIMDRIKKLEEASGIDSRTLVPPVPFAPEVADLDLAGLAADLEAATAAAAATVASGPYLSKFVSPPVSPGHSSFVSTSQVEASPISSADIQSVANAVVDQVLGGGVFEQEHSDKMISRHAAS</sequence>
<evidence type="ECO:0000256" key="1">
    <source>
        <dbReference type="SAM" id="Coils"/>
    </source>
</evidence>
<protein>
    <submittedName>
        <fullName evidence="3">BZIP transcription factor</fullName>
    </submittedName>
</protein>
<dbReference type="Proteomes" id="UP000693970">
    <property type="component" value="Unassembled WGS sequence"/>
</dbReference>
<dbReference type="GO" id="GO:0003700">
    <property type="term" value="F:DNA-binding transcription factor activity"/>
    <property type="evidence" value="ECO:0007669"/>
    <property type="project" value="InterPro"/>
</dbReference>
<name>A0A9K3PVI0_9STRA</name>
<keyword evidence="4" id="KW-1185">Reference proteome</keyword>
<evidence type="ECO:0000313" key="4">
    <source>
        <dbReference type="Proteomes" id="UP000693970"/>
    </source>
</evidence>
<feature type="coiled-coil region" evidence="1">
    <location>
        <begin position="139"/>
        <end position="173"/>
    </location>
</feature>
<reference evidence="3" key="1">
    <citation type="journal article" date="2021" name="Sci. Rep.">
        <title>Diploid genomic architecture of Nitzschia inconspicua, an elite biomass production diatom.</title>
        <authorList>
            <person name="Oliver A."/>
            <person name="Podell S."/>
            <person name="Pinowska A."/>
            <person name="Traller J.C."/>
            <person name="Smith S.R."/>
            <person name="McClure R."/>
            <person name="Beliaev A."/>
            <person name="Bohutskyi P."/>
            <person name="Hill E.A."/>
            <person name="Rabines A."/>
            <person name="Zheng H."/>
            <person name="Allen L.Z."/>
            <person name="Kuo A."/>
            <person name="Grigoriev I.V."/>
            <person name="Allen A.E."/>
            <person name="Hazlebeck D."/>
            <person name="Allen E.E."/>
        </authorList>
    </citation>
    <scope>NUCLEOTIDE SEQUENCE</scope>
    <source>
        <strain evidence="3">Hildebrandi</strain>
    </source>
</reference>
<proteinExistence type="predicted"/>
<comment type="caution">
    <text evidence="3">The sequence shown here is derived from an EMBL/GenBank/DDBJ whole genome shotgun (WGS) entry which is preliminary data.</text>
</comment>
<accession>A0A9K3PVI0</accession>